<evidence type="ECO:0000256" key="12">
    <source>
        <dbReference type="ARBA" id="ARBA00024847"/>
    </source>
</evidence>
<feature type="transmembrane region" description="Helical" evidence="15">
    <location>
        <begin position="249"/>
        <end position="274"/>
    </location>
</feature>
<keyword evidence="5 14" id="KW-0812">Transmembrane</keyword>
<feature type="transmembrane region" description="Helical" evidence="15">
    <location>
        <begin position="45"/>
        <end position="72"/>
    </location>
</feature>
<evidence type="ECO:0000256" key="10">
    <source>
        <dbReference type="ARBA" id="ARBA00023180"/>
    </source>
</evidence>
<evidence type="ECO:0000256" key="3">
    <source>
        <dbReference type="ARBA" id="ARBA00022480"/>
    </source>
</evidence>
<keyword evidence="8 14" id="KW-0472">Membrane</keyword>
<dbReference type="FunFam" id="1.20.1070.10:FF:000055">
    <property type="entry name" value="Taste receptor type 2"/>
    <property type="match status" value="1"/>
</dbReference>
<dbReference type="EMBL" id="JACASF010000007">
    <property type="protein sequence ID" value="KAF6470405.1"/>
    <property type="molecule type" value="Genomic_DNA"/>
</dbReference>
<evidence type="ECO:0000256" key="2">
    <source>
        <dbReference type="ARBA" id="ARBA00007376"/>
    </source>
</evidence>
<dbReference type="OrthoDB" id="8876749at2759"/>
<sequence>MQVTVLGLLMVVAVAEFLIGLVGNGVLVVWSFVGWVRKFKGSSYNLIVLGLAGCRFLLQCLIMVDLIVFSIFQSSYWFLRLGDLWVVVSQASLWFATFLSLFYCKKIATFEHPVYLWLKQRAYVLSAGCVLGCLLINLLLVTQMGFNPCSAPPGNSSVAHPAAHCHYLYILQLNAGSGLPFSVFLISSGALIVSLFRHHKKMKVHTAGRNDAQATAHIRVLKSLVCFLVLYLVYVVASPYSITAKSSPVSLTTVLISETLMAAYPSLHSVILIAGNPRVKQACRSTLRRAVRACRS</sequence>
<feature type="transmembrane region" description="Helical" evidence="15">
    <location>
        <begin position="6"/>
        <end position="33"/>
    </location>
</feature>
<dbReference type="InParanoid" id="A0A7J8HEQ6"/>
<organism evidence="16 17">
    <name type="scientific">Molossus molossus</name>
    <name type="common">Pallas' mastiff bat</name>
    <name type="synonym">Vespertilio molossus</name>
    <dbReference type="NCBI Taxonomy" id="27622"/>
    <lineage>
        <taxon>Eukaryota</taxon>
        <taxon>Metazoa</taxon>
        <taxon>Chordata</taxon>
        <taxon>Craniata</taxon>
        <taxon>Vertebrata</taxon>
        <taxon>Euteleostomi</taxon>
        <taxon>Mammalia</taxon>
        <taxon>Eutheria</taxon>
        <taxon>Laurasiatheria</taxon>
        <taxon>Chiroptera</taxon>
        <taxon>Yangochiroptera</taxon>
        <taxon>Molossidae</taxon>
        <taxon>Molossus</taxon>
    </lineage>
</organism>
<keyword evidence="10" id="KW-0325">Glycoprotein</keyword>
<evidence type="ECO:0000256" key="11">
    <source>
        <dbReference type="ARBA" id="ARBA00023224"/>
    </source>
</evidence>
<dbReference type="CDD" id="cd13950">
    <property type="entry name" value="7tm_TAS2R"/>
    <property type="match status" value="1"/>
</dbReference>
<keyword evidence="9 14" id="KW-0675">Receptor</keyword>
<feature type="transmembrane region" description="Helical" evidence="15">
    <location>
        <begin position="216"/>
        <end position="237"/>
    </location>
</feature>
<feature type="transmembrane region" description="Helical" evidence="15">
    <location>
        <begin position="178"/>
        <end position="196"/>
    </location>
</feature>
<name>A0A7J8HEQ6_MOLMO</name>
<dbReference type="GO" id="GO:0004930">
    <property type="term" value="F:G protein-coupled receptor activity"/>
    <property type="evidence" value="ECO:0007669"/>
    <property type="project" value="UniProtKB-KW"/>
</dbReference>
<dbReference type="InterPro" id="IPR007960">
    <property type="entry name" value="TAS2R"/>
</dbReference>
<evidence type="ECO:0000256" key="7">
    <source>
        <dbReference type="ARBA" id="ARBA00023040"/>
    </source>
</evidence>
<keyword evidence="6 15" id="KW-1133">Transmembrane helix</keyword>
<evidence type="ECO:0000256" key="5">
    <source>
        <dbReference type="ARBA" id="ARBA00022692"/>
    </source>
</evidence>
<keyword evidence="11 14" id="KW-0807">Transducer</keyword>
<gene>
    <name evidence="16" type="ORF">HJG59_017814</name>
</gene>
<evidence type="ECO:0000313" key="17">
    <source>
        <dbReference type="Proteomes" id="UP000550707"/>
    </source>
</evidence>
<evidence type="ECO:0000256" key="14">
    <source>
        <dbReference type="RuleBase" id="RU004424"/>
    </source>
</evidence>
<evidence type="ECO:0000256" key="1">
    <source>
        <dbReference type="ARBA" id="ARBA00004141"/>
    </source>
</evidence>
<keyword evidence="4 14" id="KW-0716">Sensory transduction</keyword>
<dbReference type="Pfam" id="PF05296">
    <property type="entry name" value="TAS2R"/>
    <property type="match status" value="1"/>
</dbReference>
<reference evidence="16 17" key="1">
    <citation type="journal article" date="2020" name="Nature">
        <title>Six reference-quality genomes reveal evolution of bat adaptations.</title>
        <authorList>
            <person name="Jebb D."/>
            <person name="Huang Z."/>
            <person name="Pippel M."/>
            <person name="Hughes G.M."/>
            <person name="Lavrichenko K."/>
            <person name="Devanna P."/>
            <person name="Winkler S."/>
            <person name="Jermiin L.S."/>
            <person name="Skirmuntt E.C."/>
            <person name="Katzourakis A."/>
            <person name="Burkitt-Gray L."/>
            <person name="Ray D.A."/>
            <person name="Sullivan K.A.M."/>
            <person name="Roscito J.G."/>
            <person name="Kirilenko B.M."/>
            <person name="Davalos L.M."/>
            <person name="Corthals A.P."/>
            <person name="Power M.L."/>
            <person name="Jones G."/>
            <person name="Ransome R.D."/>
            <person name="Dechmann D.K.N."/>
            <person name="Locatelli A.G."/>
            <person name="Puechmaille S.J."/>
            <person name="Fedrigo O."/>
            <person name="Jarvis E.D."/>
            <person name="Hiller M."/>
            <person name="Vernes S.C."/>
            <person name="Myers E.W."/>
            <person name="Teeling E.C."/>
        </authorList>
    </citation>
    <scope>NUCLEOTIDE SEQUENCE [LARGE SCALE GENOMIC DNA]</scope>
    <source>
        <strain evidence="16">MMolMol1</strain>
        <tissue evidence="16">Muscle</tissue>
    </source>
</reference>
<comment type="caution">
    <text evidence="16">The sequence shown here is derived from an EMBL/GenBank/DDBJ whole genome shotgun (WGS) entry which is preliminary data.</text>
</comment>
<evidence type="ECO:0000256" key="6">
    <source>
        <dbReference type="ARBA" id="ARBA00022989"/>
    </source>
</evidence>
<comment type="function">
    <text evidence="12">Receptor that may play a role in the perception of bitterness and is gustducin-linked. May play a role in sensing the chemical composition of the gastrointestinal content. The activity of this receptor may stimulate alpha gustducin, mediate PLC-beta-2 activation and lead to the gating of TRPM5.</text>
</comment>
<feature type="transmembrane region" description="Helical" evidence="15">
    <location>
        <begin position="123"/>
        <end position="146"/>
    </location>
</feature>
<feature type="transmembrane region" description="Helical" evidence="15">
    <location>
        <begin position="84"/>
        <end position="103"/>
    </location>
</feature>
<keyword evidence="7 14" id="KW-0297">G-protein coupled receptor</keyword>
<accession>A0A7J8HEQ6</accession>
<dbReference type="AlphaFoldDB" id="A0A7J8HEQ6"/>
<comment type="similarity">
    <text evidence="2 13">Belongs to the G-protein coupled receptor T2R family.</text>
</comment>
<dbReference type="Proteomes" id="UP000550707">
    <property type="component" value="Unassembled WGS sequence"/>
</dbReference>
<evidence type="ECO:0000256" key="13">
    <source>
        <dbReference type="RuleBase" id="RU004423"/>
    </source>
</evidence>
<dbReference type="GO" id="GO:0016020">
    <property type="term" value="C:membrane"/>
    <property type="evidence" value="ECO:0007669"/>
    <property type="project" value="UniProtKB-SubCell"/>
</dbReference>
<evidence type="ECO:0000313" key="16">
    <source>
        <dbReference type="EMBL" id="KAF6470405.1"/>
    </source>
</evidence>
<evidence type="ECO:0000256" key="4">
    <source>
        <dbReference type="ARBA" id="ARBA00022606"/>
    </source>
</evidence>
<comment type="subcellular location">
    <subcellularLocation>
        <location evidence="1 14">Membrane</location>
        <topology evidence="1 14">Multi-pass membrane protein</topology>
    </subcellularLocation>
</comment>
<keyword evidence="17" id="KW-1185">Reference proteome</keyword>
<dbReference type="PANTHER" id="PTHR11394:SF8">
    <property type="entry name" value="TASTE RECEPTOR TYPE 2 MEMBER 5"/>
    <property type="match status" value="1"/>
</dbReference>
<keyword evidence="3 14" id="KW-0919">Taste</keyword>
<evidence type="ECO:0000256" key="9">
    <source>
        <dbReference type="ARBA" id="ARBA00023170"/>
    </source>
</evidence>
<protein>
    <recommendedName>
        <fullName evidence="14">Taste receptor type 2</fullName>
    </recommendedName>
</protein>
<evidence type="ECO:0000256" key="15">
    <source>
        <dbReference type="SAM" id="Phobius"/>
    </source>
</evidence>
<proteinExistence type="inferred from homology"/>
<evidence type="ECO:0000256" key="8">
    <source>
        <dbReference type="ARBA" id="ARBA00023136"/>
    </source>
</evidence>
<dbReference type="SUPFAM" id="SSF81321">
    <property type="entry name" value="Family A G protein-coupled receptor-like"/>
    <property type="match status" value="1"/>
</dbReference>
<dbReference type="GO" id="GO:0033038">
    <property type="term" value="F:bitter taste receptor activity"/>
    <property type="evidence" value="ECO:0007669"/>
    <property type="project" value="InterPro"/>
</dbReference>
<dbReference type="Gene3D" id="1.20.1070.10">
    <property type="entry name" value="Rhodopsin 7-helix transmembrane proteins"/>
    <property type="match status" value="1"/>
</dbReference>
<dbReference type="PANTHER" id="PTHR11394">
    <property type="entry name" value="TASTE RECEPTOR TYPE 2"/>
    <property type="match status" value="1"/>
</dbReference>